<sequence>MTQPIPFDAATPRLDLPLLAAAQAQKEAFVNEALARIDVLLHPVVKGSTTAPPSNPQAGECWVVAATASDTWSEREDMLACWDGEQWTFCQPLAGMHVYNADSGERWVYRDEWIRAERPDEPTGGTIVDAQARAAIVALIDKLATLAIFPDD</sequence>
<accession>A0A3T1CEH7</accession>
<gene>
    <name evidence="1" type="ORF">EKJ_02220</name>
</gene>
<evidence type="ECO:0008006" key="3">
    <source>
        <dbReference type="Google" id="ProtNLM"/>
    </source>
</evidence>
<keyword evidence="2" id="KW-1185">Reference proteome</keyword>
<proteinExistence type="predicted"/>
<dbReference type="InterPro" id="IPR021251">
    <property type="entry name" value="DUF2793"/>
</dbReference>
<evidence type="ECO:0000313" key="1">
    <source>
        <dbReference type="EMBL" id="BBI19375.1"/>
    </source>
</evidence>
<organism evidence="1 2">
    <name type="scientific">Qipengyuania flava</name>
    <dbReference type="NCBI Taxonomy" id="192812"/>
    <lineage>
        <taxon>Bacteria</taxon>
        <taxon>Pseudomonadati</taxon>
        <taxon>Pseudomonadota</taxon>
        <taxon>Alphaproteobacteria</taxon>
        <taxon>Sphingomonadales</taxon>
        <taxon>Erythrobacteraceae</taxon>
        <taxon>Qipengyuania</taxon>
    </lineage>
</organism>
<name>A0A3T1CEH7_9SPHN</name>
<dbReference type="EMBL" id="AP019389">
    <property type="protein sequence ID" value="BBI19375.1"/>
    <property type="molecule type" value="Genomic_DNA"/>
</dbReference>
<reference evidence="1 2" key="1">
    <citation type="submission" date="2019-01" db="EMBL/GenBank/DDBJ databases">
        <title>Complete genome sequence of Erythrobacter flavus KJ5.</title>
        <authorList>
            <person name="Kanesaki Y."/>
            <person name="Brotosudarmo T."/>
            <person name="Moriuchi R."/>
            <person name="Awai K."/>
        </authorList>
    </citation>
    <scope>NUCLEOTIDE SEQUENCE [LARGE SCALE GENOMIC DNA]</scope>
    <source>
        <strain evidence="1 2">KJ5</strain>
    </source>
</reference>
<evidence type="ECO:0000313" key="2">
    <source>
        <dbReference type="Proteomes" id="UP000290057"/>
    </source>
</evidence>
<dbReference type="RefSeq" id="WP_232036719.1">
    <property type="nucleotide sequence ID" value="NZ_AP019389.1"/>
</dbReference>
<protein>
    <recommendedName>
        <fullName evidence="3">DUF2793 domain-containing protein</fullName>
    </recommendedName>
</protein>
<dbReference type="Proteomes" id="UP000290057">
    <property type="component" value="Chromosome"/>
</dbReference>
<dbReference type="AlphaFoldDB" id="A0A3T1CEH7"/>
<dbReference type="Pfam" id="PF10983">
    <property type="entry name" value="DUF2793"/>
    <property type="match status" value="1"/>
</dbReference>